<evidence type="ECO:0000256" key="2">
    <source>
        <dbReference type="SAM" id="MobiDB-lite"/>
    </source>
</evidence>
<dbReference type="EMBL" id="JAMQJZ010000002">
    <property type="protein sequence ID" value="MDC3419602.1"/>
    <property type="molecule type" value="Genomic_DNA"/>
</dbReference>
<dbReference type="Gene3D" id="1.10.10.630">
    <property type="entry name" value="DnaD domain-like"/>
    <property type="match status" value="1"/>
</dbReference>
<feature type="domain" description="DnaB/C C-terminal" evidence="3">
    <location>
        <begin position="171"/>
        <end position="240"/>
    </location>
</feature>
<dbReference type="AlphaFoldDB" id="A0A9X4AH00"/>
<dbReference type="Proteomes" id="UP001145072">
    <property type="component" value="Unassembled WGS sequence"/>
</dbReference>
<evidence type="ECO:0000313" key="5">
    <source>
        <dbReference type="Proteomes" id="UP001145072"/>
    </source>
</evidence>
<comment type="caution">
    <text evidence="4">The sequence shown here is derived from an EMBL/GenBank/DDBJ whole genome shotgun (WGS) entry which is preliminary data.</text>
</comment>
<dbReference type="NCBIfam" id="TIGR01446">
    <property type="entry name" value="DnaD_dom"/>
    <property type="match status" value="1"/>
</dbReference>
<dbReference type="InterPro" id="IPR034829">
    <property type="entry name" value="DnaD-like_sf"/>
</dbReference>
<dbReference type="InterPro" id="IPR006343">
    <property type="entry name" value="DnaB/C_C"/>
</dbReference>
<protein>
    <submittedName>
        <fullName evidence="4">DnaD domain protein</fullName>
    </submittedName>
</protein>
<dbReference type="PANTHER" id="PTHR37293">
    <property type="entry name" value="PHAGE REPLICATION PROTEIN-RELATED"/>
    <property type="match status" value="1"/>
</dbReference>
<reference evidence="4" key="1">
    <citation type="submission" date="2022-06" db="EMBL/GenBank/DDBJ databases">
        <title>Aquibacillus sp. a new bacterium isolated from soil saline samples.</title>
        <authorList>
            <person name="Galisteo C."/>
            <person name="De La Haba R."/>
            <person name="Sanchez-Porro C."/>
            <person name="Ventosa A."/>
        </authorList>
    </citation>
    <scope>NUCLEOTIDE SEQUENCE</scope>
    <source>
        <strain evidence="4">JCM 12387</strain>
    </source>
</reference>
<dbReference type="RefSeq" id="WP_259866764.1">
    <property type="nucleotide sequence ID" value="NZ_JAMQJZ010000002.1"/>
</dbReference>
<name>A0A9X4AH00_9BACI</name>
<feature type="region of interest" description="Disordered" evidence="2">
    <location>
        <begin position="104"/>
        <end position="163"/>
    </location>
</feature>
<dbReference type="InterPro" id="IPR053162">
    <property type="entry name" value="DnaD"/>
</dbReference>
<organism evidence="4 5">
    <name type="scientific">Aquibacillus koreensis</name>
    <dbReference type="NCBI Taxonomy" id="279446"/>
    <lineage>
        <taxon>Bacteria</taxon>
        <taxon>Bacillati</taxon>
        <taxon>Bacillota</taxon>
        <taxon>Bacilli</taxon>
        <taxon>Bacillales</taxon>
        <taxon>Bacillaceae</taxon>
        <taxon>Aquibacillus</taxon>
    </lineage>
</organism>
<evidence type="ECO:0000259" key="3">
    <source>
        <dbReference type="Pfam" id="PF07261"/>
    </source>
</evidence>
<dbReference type="SUPFAM" id="SSF158499">
    <property type="entry name" value="DnaD domain-like"/>
    <property type="match status" value="1"/>
</dbReference>
<dbReference type="PANTHER" id="PTHR37293:SF5">
    <property type="entry name" value="DNA REPLICATION PROTEIN"/>
    <property type="match status" value="1"/>
</dbReference>
<proteinExistence type="inferred from homology"/>
<dbReference type="Pfam" id="PF07261">
    <property type="entry name" value="DnaB_2"/>
    <property type="match status" value="1"/>
</dbReference>
<sequence>MNYLKELNAFKEWTRFHSLPVCAVALWHTLMLLNNAVRWRRSFNVPNTTIEQLSGLNPQRLSEARKILAAHNLISYQPGTKGKAPIYQMMSLVAYFDGLSASTDQSITQSEEPHEAIHAPMTEESQDTFQEPMPEVYPEPSRNNSRDIHKGKEKDKQKENRGRGDALNAYTVYEQNFGILKPIVQELFLSWCDDLGDALMIEAIKLAAQKGGRSFSYIESILKEWTQAGVKTLEQARNYEQQKKHHQPNVYLMQKKSKNKAIFDKLRKDAQA</sequence>
<comment type="similarity">
    <text evidence="1">Belongs to the DnaB/DnaD family.</text>
</comment>
<evidence type="ECO:0000256" key="1">
    <source>
        <dbReference type="ARBA" id="ARBA00093462"/>
    </source>
</evidence>
<accession>A0A9X4AH00</accession>
<keyword evidence="5" id="KW-1185">Reference proteome</keyword>
<gene>
    <name evidence="4" type="ORF">NC661_04390</name>
</gene>
<evidence type="ECO:0000313" key="4">
    <source>
        <dbReference type="EMBL" id="MDC3419602.1"/>
    </source>
</evidence>
<feature type="compositionally biased region" description="Basic and acidic residues" evidence="2">
    <location>
        <begin position="144"/>
        <end position="163"/>
    </location>
</feature>